<comment type="caution">
    <text evidence="1">The sequence shown here is derived from an EMBL/GenBank/DDBJ whole genome shotgun (WGS) entry which is preliminary data.</text>
</comment>
<organism evidence="1 2">
    <name type="scientific">Aromia moschata</name>
    <dbReference type="NCBI Taxonomy" id="1265417"/>
    <lineage>
        <taxon>Eukaryota</taxon>
        <taxon>Metazoa</taxon>
        <taxon>Ecdysozoa</taxon>
        <taxon>Arthropoda</taxon>
        <taxon>Hexapoda</taxon>
        <taxon>Insecta</taxon>
        <taxon>Pterygota</taxon>
        <taxon>Neoptera</taxon>
        <taxon>Endopterygota</taxon>
        <taxon>Coleoptera</taxon>
        <taxon>Polyphaga</taxon>
        <taxon>Cucujiformia</taxon>
        <taxon>Chrysomeloidea</taxon>
        <taxon>Cerambycidae</taxon>
        <taxon>Cerambycinae</taxon>
        <taxon>Callichromatini</taxon>
        <taxon>Aromia</taxon>
    </lineage>
</organism>
<protein>
    <submittedName>
        <fullName evidence="1">Uncharacterized protein</fullName>
    </submittedName>
</protein>
<name>A0AAV8ZCB3_9CUCU</name>
<proteinExistence type="predicted"/>
<dbReference type="EMBL" id="JAPWTK010000005">
    <property type="protein sequence ID" value="KAJ8961572.1"/>
    <property type="molecule type" value="Genomic_DNA"/>
</dbReference>
<sequence length="148" mass="15948">MRIKHHIRMPTGHLEEDEFVAVKTRSNTPEGAAAGGSGSFWLSAVSAAASAAPHPGHPLEGCNETGFINSQPSMAEFMTALPHLSGEMPHGPPHEPPAHVVRKRLSHGRAARNGVTWCQRTGVSLDEGEENYKKKIASKGRLLDFPNI</sequence>
<evidence type="ECO:0000313" key="2">
    <source>
        <dbReference type="Proteomes" id="UP001162162"/>
    </source>
</evidence>
<dbReference type="Proteomes" id="UP001162162">
    <property type="component" value="Unassembled WGS sequence"/>
</dbReference>
<reference evidence="1" key="1">
    <citation type="journal article" date="2023" name="Insect Mol. Biol.">
        <title>Genome sequencing provides insights into the evolution of gene families encoding plant cell wall-degrading enzymes in longhorned beetles.</title>
        <authorList>
            <person name="Shin N.R."/>
            <person name="Okamura Y."/>
            <person name="Kirsch R."/>
            <person name="Pauchet Y."/>
        </authorList>
    </citation>
    <scope>NUCLEOTIDE SEQUENCE</scope>
    <source>
        <strain evidence="1">AMC_N1</strain>
    </source>
</reference>
<evidence type="ECO:0000313" key="1">
    <source>
        <dbReference type="EMBL" id="KAJ8961572.1"/>
    </source>
</evidence>
<gene>
    <name evidence="1" type="ORF">NQ318_014824</name>
</gene>
<dbReference type="AlphaFoldDB" id="A0AAV8ZCB3"/>
<accession>A0AAV8ZCB3</accession>
<keyword evidence="2" id="KW-1185">Reference proteome</keyword>